<organism evidence="1 2">
    <name type="scientific">Oceanisphaera ostreae</name>
    <dbReference type="NCBI Taxonomy" id="914151"/>
    <lineage>
        <taxon>Bacteria</taxon>
        <taxon>Pseudomonadati</taxon>
        <taxon>Pseudomonadota</taxon>
        <taxon>Gammaproteobacteria</taxon>
        <taxon>Aeromonadales</taxon>
        <taxon>Aeromonadaceae</taxon>
        <taxon>Oceanisphaera</taxon>
    </lineage>
</organism>
<sequence>MANPTSTTFIKLPAVKERTSLSTSEIYRRIEAGTFPTQVKLGAKAVAWLEHEINDWINQTITAGRPTTNNVEA</sequence>
<dbReference type="RefSeq" id="WP_379559061.1">
    <property type="nucleotide sequence ID" value="NZ_JBHTJS010000050.1"/>
</dbReference>
<dbReference type="Gene3D" id="1.10.238.160">
    <property type="match status" value="1"/>
</dbReference>
<dbReference type="EMBL" id="JBHTJS010000050">
    <property type="protein sequence ID" value="MFD1009078.1"/>
    <property type="molecule type" value="Genomic_DNA"/>
</dbReference>
<evidence type="ECO:0000313" key="2">
    <source>
        <dbReference type="Proteomes" id="UP001597048"/>
    </source>
</evidence>
<dbReference type="Proteomes" id="UP001597048">
    <property type="component" value="Unassembled WGS sequence"/>
</dbReference>
<protein>
    <submittedName>
        <fullName evidence="1">Helix-turn-helix transcriptional regulator</fullName>
    </submittedName>
</protein>
<accession>A0ABW3KIQ8</accession>
<dbReference type="InterPro" id="IPR010260">
    <property type="entry name" value="AlpA"/>
</dbReference>
<dbReference type="Pfam" id="PF05930">
    <property type="entry name" value="Phage_AlpA"/>
    <property type="match status" value="1"/>
</dbReference>
<dbReference type="InterPro" id="IPR052931">
    <property type="entry name" value="Prophage_regulatory_activator"/>
</dbReference>
<dbReference type="PANTHER" id="PTHR36154:SF1">
    <property type="entry name" value="DNA-BINDING TRANSCRIPTIONAL ACTIVATOR ALPA"/>
    <property type="match status" value="1"/>
</dbReference>
<gene>
    <name evidence="1" type="ORF">ACFQ1C_13065</name>
</gene>
<keyword evidence="2" id="KW-1185">Reference proteome</keyword>
<name>A0ABW3KIQ8_9GAMM</name>
<comment type="caution">
    <text evidence="1">The sequence shown here is derived from an EMBL/GenBank/DDBJ whole genome shotgun (WGS) entry which is preliminary data.</text>
</comment>
<reference evidence="2" key="1">
    <citation type="journal article" date="2019" name="Int. J. Syst. Evol. Microbiol.">
        <title>The Global Catalogue of Microorganisms (GCM) 10K type strain sequencing project: providing services to taxonomists for standard genome sequencing and annotation.</title>
        <authorList>
            <consortium name="The Broad Institute Genomics Platform"/>
            <consortium name="The Broad Institute Genome Sequencing Center for Infectious Disease"/>
            <person name="Wu L."/>
            <person name="Ma J."/>
        </authorList>
    </citation>
    <scope>NUCLEOTIDE SEQUENCE [LARGE SCALE GENOMIC DNA]</scope>
    <source>
        <strain evidence="2">CCUG 60525</strain>
    </source>
</reference>
<evidence type="ECO:0000313" key="1">
    <source>
        <dbReference type="EMBL" id="MFD1009078.1"/>
    </source>
</evidence>
<proteinExistence type="predicted"/>
<dbReference type="PANTHER" id="PTHR36154">
    <property type="entry name" value="DNA-BINDING TRANSCRIPTIONAL ACTIVATOR ALPA"/>
    <property type="match status" value="1"/>
</dbReference>